<comment type="caution">
    <text evidence="10">The sequence shown here is derived from an EMBL/GenBank/DDBJ whole genome shotgun (WGS) entry which is preliminary data.</text>
</comment>
<evidence type="ECO:0000256" key="7">
    <source>
        <dbReference type="PROSITE-ProRule" id="PRU01091"/>
    </source>
</evidence>
<dbReference type="InterPro" id="IPR005158">
    <property type="entry name" value="BTAD"/>
</dbReference>
<evidence type="ECO:0000256" key="4">
    <source>
        <dbReference type="ARBA" id="ARBA00023125"/>
    </source>
</evidence>
<evidence type="ECO:0000256" key="6">
    <source>
        <dbReference type="PROSITE-ProRule" id="PRU00339"/>
    </source>
</evidence>
<dbReference type="PROSITE" id="PS50005">
    <property type="entry name" value="TPR"/>
    <property type="match status" value="1"/>
</dbReference>
<dbReference type="SUPFAM" id="SSF52540">
    <property type="entry name" value="P-loop containing nucleoside triphosphate hydrolases"/>
    <property type="match status" value="1"/>
</dbReference>
<dbReference type="Pfam" id="PF03704">
    <property type="entry name" value="BTAD"/>
    <property type="match status" value="1"/>
</dbReference>
<dbReference type="InterPro" id="IPR019734">
    <property type="entry name" value="TPR_rpt"/>
</dbReference>
<dbReference type="PANTHER" id="PTHR35807">
    <property type="entry name" value="TRANSCRIPTIONAL REGULATOR REDD-RELATED"/>
    <property type="match status" value="1"/>
</dbReference>
<dbReference type="SUPFAM" id="SSF46894">
    <property type="entry name" value="C-terminal effector domain of the bipartite response regulators"/>
    <property type="match status" value="1"/>
</dbReference>
<keyword evidence="4 7" id="KW-0238">DNA-binding</keyword>
<evidence type="ECO:0000256" key="5">
    <source>
        <dbReference type="ARBA" id="ARBA00023163"/>
    </source>
</evidence>
<keyword evidence="5" id="KW-0804">Transcription</keyword>
<dbReference type="CDD" id="cd15831">
    <property type="entry name" value="BTAD"/>
    <property type="match status" value="1"/>
</dbReference>
<accession>A0A367EDC5</accession>
<organism evidence="10 11">
    <name type="scientific">Streptomyces reniochalinae</name>
    <dbReference type="NCBI Taxonomy" id="2250578"/>
    <lineage>
        <taxon>Bacteria</taxon>
        <taxon>Bacillati</taxon>
        <taxon>Actinomycetota</taxon>
        <taxon>Actinomycetes</taxon>
        <taxon>Kitasatosporales</taxon>
        <taxon>Streptomycetaceae</taxon>
        <taxon>Streptomyces</taxon>
    </lineage>
</organism>
<dbReference type="InterPro" id="IPR027417">
    <property type="entry name" value="P-loop_NTPase"/>
</dbReference>
<dbReference type="PROSITE" id="PS51755">
    <property type="entry name" value="OMPR_PHOB"/>
    <property type="match status" value="1"/>
</dbReference>
<dbReference type="Pfam" id="PF00486">
    <property type="entry name" value="Trans_reg_C"/>
    <property type="match status" value="1"/>
</dbReference>
<evidence type="ECO:0000313" key="10">
    <source>
        <dbReference type="EMBL" id="RCG16061.1"/>
    </source>
</evidence>
<keyword evidence="2" id="KW-0902">Two-component regulatory system</keyword>
<dbReference type="SUPFAM" id="SSF48452">
    <property type="entry name" value="TPR-like"/>
    <property type="match status" value="2"/>
</dbReference>
<dbReference type="GO" id="GO:0042802">
    <property type="term" value="F:identical protein binding"/>
    <property type="evidence" value="ECO:0007669"/>
    <property type="project" value="InterPro"/>
</dbReference>
<dbReference type="Proteomes" id="UP000253507">
    <property type="component" value="Unassembled WGS sequence"/>
</dbReference>
<protein>
    <submittedName>
        <fullName evidence="10">Tetratricopeptide repeat protein</fullName>
    </submittedName>
</protein>
<dbReference type="GO" id="GO:0000160">
    <property type="term" value="P:phosphorelay signal transduction system"/>
    <property type="evidence" value="ECO:0007669"/>
    <property type="project" value="UniProtKB-KW"/>
</dbReference>
<dbReference type="SMART" id="SM00028">
    <property type="entry name" value="TPR"/>
    <property type="match status" value="5"/>
</dbReference>
<dbReference type="GO" id="GO:0006355">
    <property type="term" value="P:regulation of DNA-templated transcription"/>
    <property type="evidence" value="ECO:0007669"/>
    <property type="project" value="InterPro"/>
</dbReference>
<feature type="region of interest" description="Disordered" evidence="8">
    <location>
        <begin position="232"/>
        <end position="263"/>
    </location>
</feature>
<dbReference type="InterPro" id="IPR051677">
    <property type="entry name" value="AfsR-DnrI-RedD_regulator"/>
</dbReference>
<dbReference type="Pfam" id="PF07721">
    <property type="entry name" value="TPR_4"/>
    <property type="match status" value="1"/>
</dbReference>
<evidence type="ECO:0000256" key="8">
    <source>
        <dbReference type="SAM" id="MobiDB-lite"/>
    </source>
</evidence>
<dbReference type="InterPro" id="IPR011990">
    <property type="entry name" value="TPR-like_helical_dom_sf"/>
</dbReference>
<feature type="DNA-binding region" description="OmpR/PhoB-type" evidence="7">
    <location>
        <begin position="1"/>
        <end position="80"/>
    </location>
</feature>
<dbReference type="SMART" id="SM01043">
    <property type="entry name" value="BTAD"/>
    <property type="match status" value="1"/>
</dbReference>
<dbReference type="EMBL" id="QOIM01000040">
    <property type="protein sequence ID" value="RCG16061.1"/>
    <property type="molecule type" value="Genomic_DNA"/>
</dbReference>
<dbReference type="Gene3D" id="1.10.10.10">
    <property type="entry name" value="Winged helix-like DNA-binding domain superfamily/Winged helix DNA-binding domain"/>
    <property type="match status" value="1"/>
</dbReference>
<dbReference type="GO" id="GO:0003677">
    <property type="term" value="F:DNA binding"/>
    <property type="evidence" value="ECO:0007669"/>
    <property type="project" value="UniProtKB-UniRule"/>
</dbReference>
<keyword evidence="3" id="KW-0805">Transcription regulation</keyword>
<feature type="repeat" description="TPR" evidence="6">
    <location>
        <begin position="761"/>
        <end position="794"/>
    </location>
</feature>
<evidence type="ECO:0000256" key="1">
    <source>
        <dbReference type="ARBA" id="ARBA00005820"/>
    </source>
</evidence>
<evidence type="ECO:0000256" key="2">
    <source>
        <dbReference type="ARBA" id="ARBA00023012"/>
    </source>
</evidence>
<dbReference type="Gene3D" id="3.40.50.300">
    <property type="entry name" value="P-loop containing nucleotide triphosphate hydrolases"/>
    <property type="match status" value="1"/>
</dbReference>
<feature type="domain" description="OmpR/PhoB-type" evidence="9">
    <location>
        <begin position="1"/>
        <end position="80"/>
    </location>
</feature>
<keyword evidence="11" id="KW-1185">Reference proteome</keyword>
<dbReference type="Pfam" id="PF13424">
    <property type="entry name" value="TPR_12"/>
    <property type="match status" value="2"/>
</dbReference>
<name>A0A367EDC5_9ACTN</name>
<dbReference type="InterPro" id="IPR001867">
    <property type="entry name" value="OmpR/PhoB-type_DNA-bd"/>
</dbReference>
<dbReference type="PROSITE" id="PS50293">
    <property type="entry name" value="TPR_REGION"/>
    <property type="match status" value="1"/>
</dbReference>
<dbReference type="InterPro" id="IPR011717">
    <property type="entry name" value="TPR-4"/>
</dbReference>
<dbReference type="SMART" id="SM00862">
    <property type="entry name" value="Trans_reg_C"/>
    <property type="match status" value="1"/>
</dbReference>
<dbReference type="PANTHER" id="PTHR35807:SF1">
    <property type="entry name" value="TRANSCRIPTIONAL REGULATOR REDD"/>
    <property type="match status" value="1"/>
</dbReference>
<evidence type="ECO:0000259" key="9">
    <source>
        <dbReference type="PROSITE" id="PS51755"/>
    </source>
</evidence>
<evidence type="ECO:0000313" key="11">
    <source>
        <dbReference type="Proteomes" id="UP000253507"/>
    </source>
</evidence>
<evidence type="ECO:0000256" key="3">
    <source>
        <dbReference type="ARBA" id="ARBA00023015"/>
    </source>
</evidence>
<sequence length="942" mass="101860">MALGSPQQRAVLTALLLRRGRPASIDQLIDALWGEEPPSGAVTVLRTYVSRLRKVLEPKREAGRPPQLIVSSADGYLIRLPQDCLDLDLFERRVAEAKKLRTAGSLSAADELLHAALELWDGKPLAGLPGPLAVAERYRLDEQWLSASEAHLDVGLALGRHEEVAAALTTLTAGNPLRERLHELLMLALYRAGRQAEALAAFREIRSALASELGVEPGAALVDLHARMLSGDPALRAPAPPQPSSPDRAAASDPPPAPAAARPAQLPADLPVFTGREHELAQSHALLPSDGRHPNAVVISAIGGMAGVGKTTLAVHWAHEIAHRFPDGQLYVNLRGFDPTGTAMPPDEATHTFLDALGVPPGQMPGRPEGRTALYRSLLAERRVLLLLDNARDTEQVRPLLPTGPGCLAIVTSRNQLTGLIANDGAHPLTLTPLPLADARDFLARRIGAARLAAEPEAADEIISRCARLPLALAIVAARAATHPSFPLHAVAEELRDSHGSLDAFAGGDISTDVRAVFSWSYQALSAPAARLFQLLATAPGTDISAPAAAALAGLTRRETRGLLAELTHAHLLTEHFPGRYAFHDLLRIYAAEQADCTETAPDREQAVERVLTWYLHTADAASLFLTPNRPRVPLVPLLADNEPLEFTTYDQALNWCSAERANLVASIAHAAAAPHPAVAWRLTAVLWGFFYLRSHTNDWLASNRLSLAAARRAGDRKGEAECLTGVANALANGGSLNESIDYYLQALPRWRELGDELGASRIIGNLGDVCLRAGRYEEALEHLQQALEIDRSVGHGWGEGICLNNLGEAHLRLGRLDEARAYLEAALVIQRATDNTWVEGISLDFLGTVHHQLHHHDEAISHYRHALTKHQAVGNRWGEAQTIDHLGDVHLAGGDPDAARTHWSRALGLLDEFNHPDAEHIREKLRKLEDSPRHAPPAPHD</sequence>
<keyword evidence="6" id="KW-0802">TPR repeat</keyword>
<dbReference type="OrthoDB" id="581105at2"/>
<dbReference type="InterPro" id="IPR016032">
    <property type="entry name" value="Sig_transdc_resp-reg_C-effctor"/>
</dbReference>
<dbReference type="GO" id="GO:0043531">
    <property type="term" value="F:ADP binding"/>
    <property type="evidence" value="ECO:0007669"/>
    <property type="project" value="InterPro"/>
</dbReference>
<dbReference type="InterPro" id="IPR036388">
    <property type="entry name" value="WH-like_DNA-bd_sf"/>
</dbReference>
<reference evidence="10 11" key="1">
    <citation type="submission" date="2018-06" db="EMBL/GenBank/DDBJ databases">
        <title>Streptomyces reniochalinae sp. nov. and Streptomyces diacarnus sp. nov. from marine sponges.</title>
        <authorList>
            <person name="Li L."/>
        </authorList>
    </citation>
    <scope>NUCLEOTIDE SEQUENCE [LARGE SCALE GENOMIC DNA]</scope>
    <source>
        <strain evidence="10 11">LHW50302</strain>
    </source>
</reference>
<gene>
    <name evidence="10" type="ORF">DQ392_22025</name>
</gene>
<comment type="similarity">
    <text evidence="1">Belongs to the AfsR/DnrI/RedD regulatory family.</text>
</comment>
<dbReference type="Gene3D" id="1.25.40.10">
    <property type="entry name" value="Tetratricopeptide repeat domain"/>
    <property type="match status" value="2"/>
</dbReference>
<dbReference type="AlphaFoldDB" id="A0A367EDC5"/>
<proteinExistence type="inferred from homology"/>
<dbReference type="PRINTS" id="PR00364">
    <property type="entry name" value="DISEASERSIST"/>
</dbReference>